<dbReference type="CDD" id="cd00052">
    <property type="entry name" value="EH"/>
    <property type="match status" value="1"/>
</dbReference>
<dbReference type="GO" id="GO:0005509">
    <property type="term" value="F:calcium ion binding"/>
    <property type="evidence" value="ECO:0007669"/>
    <property type="project" value="InterPro"/>
</dbReference>
<dbReference type="Proteomes" id="UP000726737">
    <property type="component" value="Unassembled WGS sequence"/>
</dbReference>
<reference evidence="3" key="1">
    <citation type="journal article" date="2020" name="Fungal Divers.">
        <title>Resolving the Mortierellaceae phylogeny through synthesis of multi-gene phylogenetics and phylogenomics.</title>
        <authorList>
            <person name="Vandepol N."/>
            <person name="Liber J."/>
            <person name="Desiro A."/>
            <person name="Na H."/>
            <person name="Kennedy M."/>
            <person name="Barry K."/>
            <person name="Grigoriev I.V."/>
            <person name="Miller A.N."/>
            <person name="O'Donnell K."/>
            <person name="Stajich J.E."/>
            <person name="Bonito G."/>
        </authorList>
    </citation>
    <scope>NUCLEOTIDE SEQUENCE</scope>
    <source>
        <strain evidence="3">KOD948</strain>
    </source>
</reference>
<dbReference type="SUPFAM" id="SSF47473">
    <property type="entry name" value="EF-hand"/>
    <property type="match status" value="2"/>
</dbReference>
<dbReference type="PROSITE" id="PS50031">
    <property type="entry name" value="EH"/>
    <property type="match status" value="2"/>
</dbReference>
<dbReference type="EMBL" id="JAAAJA010000257">
    <property type="protein sequence ID" value="KAG0257482.1"/>
    <property type="molecule type" value="Genomic_DNA"/>
</dbReference>
<dbReference type="GO" id="GO:0005886">
    <property type="term" value="C:plasma membrane"/>
    <property type="evidence" value="ECO:0007669"/>
    <property type="project" value="TreeGrafter"/>
</dbReference>
<evidence type="ECO:0000259" key="1">
    <source>
        <dbReference type="PROSITE" id="PS50031"/>
    </source>
</evidence>
<feature type="domain" description="EH" evidence="1">
    <location>
        <begin position="27"/>
        <end position="113"/>
    </location>
</feature>
<dbReference type="PROSITE" id="PS50222">
    <property type="entry name" value="EF_HAND_2"/>
    <property type="match status" value="1"/>
</dbReference>
<proteinExistence type="predicted"/>
<dbReference type="SMART" id="SM00027">
    <property type="entry name" value="EH"/>
    <property type="match status" value="1"/>
</dbReference>
<evidence type="ECO:0000259" key="2">
    <source>
        <dbReference type="PROSITE" id="PS50222"/>
    </source>
</evidence>
<dbReference type="GO" id="GO:0005737">
    <property type="term" value="C:cytoplasm"/>
    <property type="evidence" value="ECO:0007669"/>
    <property type="project" value="TreeGrafter"/>
</dbReference>
<feature type="domain" description="EH" evidence="1">
    <location>
        <begin position="150"/>
        <end position="191"/>
    </location>
</feature>
<dbReference type="PANTHER" id="PTHR11216">
    <property type="entry name" value="EH DOMAIN"/>
    <property type="match status" value="1"/>
</dbReference>
<dbReference type="Pfam" id="PF12763">
    <property type="entry name" value="EH"/>
    <property type="match status" value="2"/>
</dbReference>
<dbReference type="GO" id="GO:0016197">
    <property type="term" value="P:endosomal transport"/>
    <property type="evidence" value="ECO:0007669"/>
    <property type="project" value="TreeGrafter"/>
</dbReference>
<dbReference type="GO" id="GO:0006897">
    <property type="term" value="P:endocytosis"/>
    <property type="evidence" value="ECO:0007669"/>
    <property type="project" value="TreeGrafter"/>
</dbReference>
<dbReference type="InterPro" id="IPR000261">
    <property type="entry name" value="EH_dom"/>
</dbReference>
<keyword evidence="4" id="KW-1185">Reference proteome</keyword>
<sequence length="191" mass="20307">MASFGSPITRDGPGTVRRREITLSTREKQVYMQLWTAVDKDNNGFITGAEAVPFFDKSGLSRQILGQIWLLADPENKGVLGQQGFSIALKLIAHAQAGKTPSVALISTDSSLPRLEGLTPANTGEPPAAVGGAIAAQTTGSSEPPLTNEDKNKYGGMFISCGPVNGLLDADKAREVFLKSKLPLEKLGQIW</sequence>
<dbReference type="PANTHER" id="PTHR11216:SF170">
    <property type="entry name" value="DYNAMIN ASSOCIATED PROTEIN 160, ISOFORM D"/>
    <property type="match status" value="1"/>
</dbReference>
<dbReference type="InterPro" id="IPR002048">
    <property type="entry name" value="EF_hand_dom"/>
</dbReference>
<gene>
    <name evidence="3" type="ORF">BG011_003931</name>
</gene>
<feature type="domain" description="EF-hand" evidence="2">
    <location>
        <begin position="26"/>
        <end position="61"/>
    </location>
</feature>
<dbReference type="OrthoDB" id="524326at2759"/>
<evidence type="ECO:0000313" key="4">
    <source>
        <dbReference type="Proteomes" id="UP000726737"/>
    </source>
</evidence>
<dbReference type="AlphaFoldDB" id="A0A9P6Q3S2"/>
<evidence type="ECO:0000313" key="3">
    <source>
        <dbReference type="EMBL" id="KAG0257482.1"/>
    </source>
</evidence>
<accession>A0A9P6Q3S2</accession>
<dbReference type="InterPro" id="IPR011992">
    <property type="entry name" value="EF-hand-dom_pair"/>
</dbReference>
<name>A0A9P6Q3S2_9FUNG</name>
<protein>
    <submittedName>
        <fullName evidence="3">Uncharacterized protein</fullName>
    </submittedName>
</protein>
<organism evidence="3 4">
    <name type="scientific">Mortierella polycephala</name>
    <dbReference type="NCBI Taxonomy" id="41804"/>
    <lineage>
        <taxon>Eukaryota</taxon>
        <taxon>Fungi</taxon>
        <taxon>Fungi incertae sedis</taxon>
        <taxon>Mucoromycota</taxon>
        <taxon>Mortierellomycotina</taxon>
        <taxon>Mortierellomycetes</taxon>
        <taxon>Mortierellales</taxon>
        <taxon>Mortierellaceae</taxon>
        <taxon>Mortierella</taxon>
    </lineage>
</organism>
<dbReference type="Gene3D" id="1.10.238.10">
    <property type="entry name" value="EF-hand"/>
    <property type="match status" value="2"/>
</dbReference>
<comment type="caution">
    <text evidence="3">The sequence shown here is derived from an EMBL/GenBank/DDBJ whole genome shotgun (WGS) entry which is preliminary data.</text>
</comment>